<dbReference type="EMBL" id="MU267647">
    <property type="protein sequence ID" value="KAH7912618.1"/>
    <property type="molecule type" value="Genomic_DNA"/>
</dbReference>
<feature type="non-terminal residue" evidence="1">
    <location>
        <position position="162"/>
    </location>
</feature>
<dbReference type="Proteomes" id="UP000790377">
    <property type="component" value="Unassembled WGS sequence"/>
</dbReference>
<name>A0ACB8AHZ1_9AGAM</name>
<evidence type="ECO:0000313" key="2">
    <source>
        <dbReference type="Proteomes" id="UP000790377"/>
    </source>
</evidence>
<proteinExistence type="predicted"/>
<organism evidence="1 2">
    <name type="scientific">Hygrophoropsis aurantiaca</name>
    <dbReference type="NCBI Taxonomy" id="72124"/>
    <lineage>
        <taxon>Eukaryota</taxon>
        <taxon>Fungi</taxon>
        <taxon>Dikarya</taxon>
        <taxon>Basidiomycota</taxon>
        <taxon>Agaricomycotina</taxon>
        <taxon>Agaricomycetes</taxon>
        <taxon>Agaricomycetidae</taxon>
        <taxon>Boletales</taxon>
        <taxon>Coniophorineae</taxon>
        <taxon>Hygrophoropsidaceae</taxon>
        <taxon>Hygrophoropsis</taxon>
    </lineage>
</organism>
<keyword evidence="2" id="KW-1185">Reference proteome</keyword>
<feature type="non-terminal residue" evidence="1">
    <location>
        <position position="1"/>
    </location>
</feature>
<protein>
    <submittedName>
        <fullName evidence="1">PUA-like domain-containing protein</fullName>
    </submittedName>
</protein>
<gene>
    <name evidence="1" type="ORF">BJ138DRAFT_988303</name>
</gene>
<reference evidence="1" key="1">
    <citation type="journal article" date="2021" name="New Phytol.">
        <title>Evolutionary innovations through gain and loss of genes in the ectomycorrhizal Boletales.</title>
        <authorList>
            <person name="Wu G."/>
            <person name="Miyauchi S."/>
            <person name="Morin E."/>
            <person name="Kuo A."/>
            <person name="Drula E."/>
            <person name="Varga T."/>
            <person name="Kohler A."/>
            <person name="Feng B."/>
            <person name="Cao Y."/>
            <person name="Lipzen A."/>
            <person name="Daum C."/>
            <person name="Hundley H."/>
            <person name="Pangilinan J."/>
            <person name="Johnson J."/>
            <person name="Barry K."/>
            <person name="LaButti K."/>
            <person name="Ng V."/>
            <person name="Ahrendt S."/>
            <person name="Min B."/>
            <person name="Choi I.G."/>
            <person name="Park H."/>
            <person name="Plett J.M."/>
            <person name="Magnuson J."/>
            <person name="Spatafora J.W."/>
            <person name="Nagy L.G."/>
            <person name="Henrissat B."/>
            <person name="Grigoriev I.V."/>
            <person name="Yang Z.L."/>
            <person name="Xu J."/>
            <person name="Martin F.M."/>
        </authorList>
    </citation>
    <scope>NUCLEOTIDE SEQUENCE</scope>
    <source>
        <strain evidence="1">ATCC 28755</strain>
    </source>
</reference>
<sequence length="162" mass="18470">VFGEIPGVKIGDRWKNRAECARAGVHRTNSAGIHGSESRGCYSIAISNVYEDDRDFGEIIIYTGEGGRQKEDPETGKRIFFGPQIYDQEWTDHGNLSLLASRRTRKPVRVIRSFKVVSKYAPAEGYRYDGLYVVKDAWQEKNDDDLIICRFRLERCPGQPPL</sequence>
<evidence type="ECO:0000313" key="1">
    <source>
        <dbReference type="EMBL" id="KAH7912618.1"/>
    </source>
</evidence>
<comment type="caution">
    <text evidence="1">The sequence shown here is derived from an EMBL/GenBank/DDBJ whole genome shotgun (WGS) entry which is preliminary data.</text>
</comment>
<accession>A0ACB8AHZ1</accession>